<feature type="region of interest" description="Disordered" evidence="1">
    <location>
        <begin position="461"/>
        <end position="498"/>
    </location>
</feature>
<dbReference type="Gene3D" id="3.40.50.300">
    <property type="entry name" value="P-loop containing nucleotide triphosphate hydrolases"/>
    <property type="match status" value="2"/>
</dbReference>
<dbReference type="CDD" id="cd18785">
    <property type="entry name" value="SF2_C"/>
    <property type="match status" value="1"/>
</dbReference>
<dbReference type="GO" id="GO:0003677">
    <property type="term" value="F:DNA binding"/>
    <property type="evidence" value="ECO:0007669"/>
    <property type="project" value="InterPro"/>
</dbReference>
<sequence length="883" mass="101188">MELKKYQQEVINDLTNYIEQLEQTEQLNVAFSKFWESKGISLKTLEDNYLKPYDNSINGVPRVTVKVPTAGGKTFIACNALKPIFDSFPLDKAKVVVWFVPSDTILKQTYKNLNNPSHPYRQKIDSHFGSAVKIYDKESLLFGQGFNPVEIKEQLSILVLSVQSFVETVRKGLPRAYRENENLAEFPKTFQHKEKLLSEIDETSLFQVITQLHPVIIIDESHNFEADLRIEMLNNINPSFIFDLTATPRDKSNILSFVYAIKLKQNNMVKLPVIVYNHHDTNEVINSAIQLQKTLEAKAQTEEENGGKYIRPIVLFQAQPRTADDNVTFEKIKAQLIELDIPENQIKIKTAEKDEIKNIDLLSRECEVRYIITVNALKEGWDCPFAYVLASLANKTSSVDVEQILGRVLRLPYVTKHKQDLLNYSYVFTSSNNFLNTLDKIIVGLNKAGFSSKDYRIKDNQKEIEPETKEEQGSFEDLFGGSQTNETESVETENNGELEIDTESIKEISKSEKSKQQLDEIIDLAHNTSEEFEKTIEQYEKEDNLIPTELKDKVKTYPIKDAFKEDVKDLKLPTFFKKVKQSSVFETEGSYIPLSKNLLLDGFDLSKEDHKIDFSQTSSEMASIDLVEGRKDEYVPKYRKETQQVKEAFVEYISTLSPEGKINQISGRLTRAIKKIDEIPEPKITEYIKSAISDLDSDKISEISSNEFFYASIIKKKIQKLTDKYAEKQFSTLLDKGTVSCLASFEFHKKINPKNTVNGITKNLYVEEGEMNDFEKKVIYDVANLDSVVFWHRNLERGKGFLLNGFINHYPDFIVKMKNGKIILIETKGDHLDGSDSLQKLRLGAKWASKAGDNYRYFMVFDSAKLDGAKTVAELIEILKDMK</sequence>
<dbReference type="EMBL" id="JABJNZ010000009">
    <property type="protein sequence ID" value="MBT4869986.1"/>
    <property type="molecule type" value="Genomic_DNA"/>
</dbReference>
<feature type="domain" description="Helicase/UvrB N-terminal" evidence="2">
    <location>
        <begin position="1"/>
        <end position="249"/>
    </location>
</feature>
<keyword evidence="3" id="KW-0067">ATP-binding</keyword>
<feature type="compositionally biased region" description="Basic and acidic residues" evidence="1">
    <location>
        <begin position="461"/>
        <end position="472"/>
    </location>
</feature>
<keyword evidence="3" id="KW-0378">Hydrolase</keyword>
<protein>
    <submittedName>
        <fullName evidence="3">DEAD/DEAH box helicase family protein</fullName>
    </submittedName>
</protein>
<dbReference type="PANTHER" id="PTHR47396">
    <property type="entry name" value="TYPE I RESTRICTION ENZYME ECOKI R PROTEIN"/>
    <property type="match status" value="1"/>
</dbReference>
<dbReference type="SUPFAM" id="SSF52540">
    <property type="entry name" value="P-loop containing nucleoside triphosphate hydrolases"/>
    <property type="match status" value="2"/>
</dbReference>
<dbReference type="InterPro" id="IPR006935">
    <property type="entry name" value="Helicase/UvrB_N"/>
</dbReference>
<dbReference type="GO" id="GO:0005524">
    <property type="term" value="F:ATP binding"/>
    <property type="evidence" value="ECO:0007669"/>
    <property type="project" value="InterPro"/>
</dbReference>
<dbReference type="Proteomes" id="UP000722459">
    <property type="component" value="Unassembled WGS sequence"/>
</dbReference>
<dbReference type="InterPro" id="IPR027417">
    <property type="entry name" value="P-loop_NTPase"/>
</dbReference>
<dbReference type="PANTHER" id="PTHR47396:SF1">
    <property type="entry name" value="ATP-DEPENDENT HELICASE IRC3-RELATED"/>
    <property type="match status" value="1"/>
</dbReference>
<evidence type="ECO:0000256" key="1">
    <source>
        <dbReference type="SAM" id="MobiDB-lite"/>
    </source>
</evidence>
<name>A0A8T5GEM3_9ARCH</name>
<dbReference type="Pfam" id="PF04851">
    <property type="entry name" value="ResIII"/>
    <property type="match status" value="1"/>
</dbReference>
<dbReference type="GO" id="GO:0005829">
    <property type="term" value="C:cytosol"/>
    <property type="evidence" value="ECO:0007669"/>
    <property type="project" value="TreeGrafter"/>
</dbReference>
<keyword evidence="3" id="KW-0347">Helicase</keyword>
<evidence type="ECO:0000259" key="2">
    <source>
        <dbReference type="Pfam" id="PF04851"/>
    </source>
</evidence>
<proteinExistence type="predicted"/>
<evidence type="ECO:0000313" key="4">
    <source>
        <dbReference type="Proteomes" id="UP000722459"/>
    </source>
</evidence>
<keyword evidence="3" id="KW-0547">Nucleotide-binding</keyword>
<dbReference type="GO" id="GO:0016787">
    <property type="term" value="F:hydrolase activity"/>
    <property type="evidence" value="ECO:0007669"/>
    <property type="project" value="InterPro"/>
</dbReference>
<dbReference type="AlphaFoldDB" id="A0A8T5GEM3"/>
<gene>
    <name evidence="3" type="ORF">HON47_00230</name>
</gene>
<dbReference type="InterPro" id="IPR050742">
    <property type="entry name" value="Helicase_Restrict-Modif_Enz"/>
</dbReference>
<organism evidence="3 4">
    <name type="scientific">Candidatus Iainarchaeum sp</name>
    <dbReference type="NCBI Taxonomy" id="3101447"/>
    <lineage>
        <taxon>Archaea</taxon>
        <taxon>Candidatus Iainarchaeota</taxon>
        <taxon>Candidatus Iainarchaeia</taxon>
        <taxon>Candidatus Iainarchaeales</taxon>
        <taxon>Candidatus Iainarchaeaceae</taxon>
        <taxon>Candidatus Iainarchaeum</taxon>
    </lineage>
</organism>
<evidence type="ECO:0000313" key="3">
    <source>
        <dbReference type="EMBL" id="MBT4869986.1"/>
    </source>
</evidence>
<comment type="caution">
    <text evidence="3">The sequence shown here is derived from an EMBL/GenBank/DDBJ whole genome shotgun (WGS) entry which is preliminary data.</text>
</comment>
<feature type="compositionally biased region" description="Acidic residues" evidence="1">
    <location>
        <begin position="488"/>
        <end position="498"/>
    </location>
</feature>
<accession>A0A8T5GEM3</accession>
<reference evidence="3" key="1">
    <citation type="journal article" date="2021" name="ISME J.">
        <title>Mercury methylation by metabolically versatile and cosmopolitan marine bacteria.</title>
        <authorList>
            <person name="Lin H."/>
            <person name="Ascher D.B."/>
            <person name="Myung Y."/>
            <person name="Lamborg C.H."/>
            <person name="Hallam S.J."/>
            <person name="Gionfriddo C.M."/>
            <person name="Holt K.E."/>
            <person name="Moreau J.W."/>
        </authorList>
    </citation>
    <scope>NUCLEOTIDE SEQUENCE</scope>
    <source>
        <strain evidence="3">SI075_bin30</strain>
    </source>
</reference>
<dbReference type="GO" id="GO:0004386">
    <property type="term" value="F:helicase activity"/>
    <property type="evidence" value="ECO:0007669"/>
    <property type="project" value="UniProtKB-KW"/>
</dbReference>